<evidence type="ECO:0000259" key="7">
    <source>
        <dbReference type="PROSITE" id="PS50240"/>
    </source>
</evidence>
<dbReference type="Ensembl" id="ENSNMLT00000025832.1">
    <property type="protein sequence ID" value="ENSNMLP00000023077.1"/>
    <property type="gene ID" value="ENSNMLG00000014874.1"/>
</dbReference>
<dbReference type="AlphaFoldDB" id="A0A8C6TNX8"/>
<keyword evidence="1" id="KW-0645">Protease</keyword>
<dbReference type="InterPro" id="IPR001314">
    <property type="entry name" value="Peptidase_S1A"/>
</dbReference>
<dbReference type="PANTHER" id="PTHR24253:SF144">
    <property type="entry name" value="CHYMOTRYPSIN-LIKE PROTEASE CTRL-1-RELATED"/>
    <property type="match status" value="1"/>
</dbReference>
<keyword evidence="5" id="KW-1015">Disulfide bond</keyword>
<dbReference type="InterPro" id="IPR018114">
    <property type="entry name" value="TRYPSIN_HIS"/>
</dbReference>
<dbReference type="SUPFAM" id="SSF50494">
    <property type="entry name" value="Trypsin-like serine proteases"/>
    <property type="match status" value="1"/>
</dbReference>
<keyword evidence="4" id="KW-0720">Serine protease</keyword>
<keyword evidence="2" id="KW-0732">Signal</keyword>
<reference evidence="8" key="1">
    <citation type="submission" date="2025-08" db="UniProtKB">
        <authorList>
            <consortium name="Ensembl"/>
        </authorList>
    </citation>
    <scope>IDENTIFICATION</scope>
</reference>
<evidence type="ECO:0000313" key="9">
    <source>
        <dbReference type="Proteomes" id="UP000694523"/>
    </source>
</evidence>
<evidence type="ECO:0000256" key="5">
    <source>
        <dbReference type="ARBA" id="ARBA00023157"/>
    </source>
</evidence>
<keyword evidence="6" id="KW-0325">Glycoprotein</keyword>
<dbReference type="CDD" id="cd00190">
    <property type="entry name" value="Tryp_SPc"/>
    <property type="match status" value="1"/>
</dbReference>
<protein>
    <recommendedName>
        <fullName evidence="7">Peptidase S1 domain-containing protein</fullName>
    </recommendedName>
</protein>
<name>A0A8C6TNX8_9GOBI</name>
<dbReference type="GO" id="GO:0006508">
    <property type="term" value="P:proteolysis"/>
    <property type="evidence" value="ECO:0007669"/>
    <property type="project" value="UniProtKB-KW"/>
</dbReference>
<evidence type="ECO:0000256" key="2">
    <source>
        <dbReference type="ARBA" id="ARBA00022729"/>
    </source>
</evidence>
<evidence type="ECO:0000256" key="4">
    <source>
        <dbReference type="ARBA" id="ARBA00022825"/>
    </source>
</evidence>
<sequence length="253" mass="27510">CKPDQGGAFRPRIVGGAEASPGSWPWIVSLSYGINPYCGGSLINELWVLTAAHCIDPPGQASTLTMFKSRLKTNNTVSRDIDSVWCHPEFNQTGELENDICLLKLSAPVAFTEHIRPICLGARGSTFPAGFPSWVAGWGYLDESENRPEALQEVTVPIVGINECRCLNKYYIPNGTICAGYPSGGRDSCQVSASSIAHLGVKKRHYLDVGIVSFGDGCARPNLPGAYTLVPEYEDWINECGQPRPSLPFVMLF</sequence>
<dbReference type="SMART" id="SM00020">
    <property type="entry name" value="Tryp_SPc"/>
    <property type="match status" value="1"/>
</dbReference>
<dbReference type="PRINTS" id="PR00722">
    <property type="entry name" value="CHYMOTRYPSIN"/>
</dbReference>
<organism evidence="8 9">
    <name type="scientific">Neogobius melanostomus</name>
    <name type="common">round goby</name>
    <dbReference type="NCBI Taxonomy" id="47308"/>
    <lineage>
        <taxon>Eukaryota</taxon>
        <taxon>Metazoa</taxon>
        <taxon>Chordata</taxon>
        <taxon>Craniata</taxon>
        <taxon>Vertebrata</taxon>
        <taxon>Euteleostomi</taxon>
        <taxon>Actinopterygii</taxon>
        <taxon>Neopterygii</taxon>
        <taxon>Teleostei</taxon>
        <taxon>Neoteleostei</taxon>
        <taxon>Acanthomorphata</taxon>
        <taxon>Gobiaria</taxon>
        <taxon>Gobiiformes</taxon>
        <taxon>Gobioidei</taxon>
        <taxon>Gobiidae</taxon>
        <taxon>Benthophilinae</taxon>
        <taxon>Neogobiini</taxon>
        <taxon>Neogobius</taxon>
    </lineage>
</organism>
<dbReference type="Pfam" id="PF00089">
    <property type="entry name" value="Trypsin"/>
    <property type="match status" value="1"/>
</dbReference>
<evidence type="ECO:0000313" key="8">
    <source>
        <dbReference type="Ensembl" id="ENSNMLP00000023077.1"/>
    </source>
</evidence>
<feature type="domain" description="Peptidase S1" evidence="7">
    <location>
        <begin position="13"/>
        <end position="242"/>
    </location>
</feature>
<reference evidence="8" key="2">
    <citation type="submission" date="2025-09" db="UniProtKB">
        <authorList>
            <consortium name="Ensembl"/>
        </authorList>
    </citation>
    <scope>IDENTIFICATION</scope>
</reference>
<dbReference type="PROSITE" id="PS50240">
    <property type="entry name" value="TRYPSIN_DOM"/>
    <property type="match status" value="1"/>
</dbReference>
<dbReference type="PROSITE" id="PS00134">
    <property type="entry name" value="TRYPSIN_HIS"/>
    <property type="match status" value="1"/>
</dbReference>
<keyword evidence="3" id="KW-0378">Hydrolase</keyword>
<evidence type="ECO:0000256" key="6">
    <source>
        <dbReference type="ARBA" id="ARBA00023180"/>
    </source>
</evidence>
<keyword evidence="9" id="KW-1185">Reference proteome</keyword>
<dbReference type="GO" id="GO:0004252">
    <property type="term" value="F:serine-type endopeptidase activity"/>
    <property type="evidence" value="ECO:0007669"/>
    <property type="project" value="InterPro"/>
</dbReference>
<dbReference type="InterPro" id="IPR009003">
    <property type="entry name" value="Peptidase_S1_PA"/>
</dbReference>
<dbReference type="Gene3D" id="2.40.10.10">
    <property type="entry name" value="Trypsin-like serine proteases"/>
    <property type="match status" value="3"/>
</dbReference>
<evidence type="ECO:0000256" key="1">
    <source>
        <dbReference type="ARBA" id="ARBA00022670"/>
    </source>
</evidence>
<dbReference type="PANTHER" id="PTHR24253">
    <property type="entry name" value="TRANSMEMBRANE PROTEASE SERINE"/>
    <property type="match status" value="1"/>
</dbReference>
<dbReference type="Proteomes" id="UP000694523">
    <property type="component" value="Unplaced"/>
</dbReference>
<dbReference type="FunFam" id="2.40.10.10:FF:000003">
    <property type="entry name" value="Transmembrane serine protease 3"/>
    <property type="match status" value="1"/>
</dbReference>
<dbReference type="InterPro" id="IPR001254">
    <property type="entry name" value="Trypsin_dom"/>
</dbReference>
<proteinExistence type="predicted"/>
<dbReference type="InterPro" id="IPR043504">
    <property type="entry name" value="Peptidase_S1_PA_chymotrypsin"/>
</dbReference>
<evidence type="ECO:0000256" key="3">
    <source>
        <dbReference type="ARBA" id="ARBA00022801"/>
    </source>
</evidence>
<accession>A0A8C6TNX8</accession>